<keyword evidence="6 9" id="KW-0408">Iron</keyword>
<keyword evidence="4 9" id="KW-0949">S-adenosyl-L-methionine</keyword>
<gene>
    <name evidence="9 11" type="primary">lipA</name>
    <name evidence="11" type="ORF">P2W56_09205</name>
</gene>
<feature type="binding site" evidence="9">
    <location>
        <position position="81"/>
    </location>
    <ligand>
        <name>[4Fe-4S] cluster</name>
        <dbReference type="ChEBI" id="CHEBI:49883"/>
        <label>2</label>
        <note>4Fe-4S-S-AdoMet</note>
    </ligand>
</feature>
<dbReference type="InterPro" id="IPR006638">
    <property type="entry name" value="Elp3/MiaA/NifB-like_rSAM"/>
</dbReference>
<comment type="subcellular location">
    <subcellularLocation>
        <location evidence="9">Cytoplasm</location>
    </subcellularLocation>
</comment>
<evidence type="ECO:0000313" key="12">
    <source>
        <dbReference type="Proteomes" id="UP001220238"/>
    </source>
</evidence>
<dbReference type="PANTHER" id="PTHR10949:SF0">
    <property type="entry name" value="LIPOYL SYNTHASE, MITOCHONDRIAL"/>
    <property type="match status" value="1"/>
</dbReference>
<feature type="binding site" evidence="9">
    <location>
        <position position="55"/>
    </location>
    <ligand>
        <name>[4Fe-4S] cluster</name>
        <dbReference type="ChEBI" id="CHEBI:49883"/>
        <label>1</label>
    </ligand>
</feature>
<proteinExistence type="inferred from homology"/>
<feature type="binding site" evidence="9">
    <location>
        <position position="85"/>
    </location>
    <ligand>
        <name>[4Fe-4S] cluster</name>
        <dbReference type="ChEBI" id="CHEBI:49883"/>
        <label>2</label>
        <note>4Fe-4S-S-AdoMet</note>
    </ligand>
</feature>
<dbReference type="PANTHER" id="PTHR10949">
    <property type="entry name" value="LIPOYL SYNTHASE"/>
    <property type="match status" value="1"/>
</dbReference>
<dbReference type="NCBIfam" id="TIGR00510">
    <property type="entry name" value="lipA"/>
    <property type="match status" value="1"/>
</dbReference>
<evidence type="ECO:0000256" key="5">
    <source>
        <dbReference type="ARBA" id="ARBA00022723"/>
    </source>
</evidence>
<dbReference type="GO" id="GO:0046872">
    <property type="term" value="F:metal ion binding"/>
    <property type="evidence" value="ECO:0007669"/>
    <property type="project" value="UniProtKB-KW"/>
</dbReference>
<organism evidence="11 12">
    <name type="scientific">Corynebacterium amycolatum</name>
    <dbReference type="NCBI Taxonomy" id="43765"/>
    <lineage>
        <taxon>Bacteria</taxon>
        <taxon>Bacillati</taxon>
        <taxon>Actinomycetota</taxon>
        <taxon>Actinomycetes</taxon>
        <taxon>Mycobacteriales</taxon>
        <taxon>Corynebacteriaceae</taxon>
        <taxon>Corynebacterium</taxon>
    </lineage>
</organism>
<keyword evidence="1 9" id="KW-0004">4Fe-4S</keyword>
<feature type="binding site" evidence="9">
    <location>
        <position position="66"/>
    </location>
    <ligand>
        <name>[4Fe-4S] cluster</name>
        <dbReference type="ChEBI" id="CHEBI:49883"/>
        <label>1</label>
    </ligand>
</feature>
<dbReference type="GO" id="GO:0005737">
    <property type="term" value="C:cytoplasm"/>
    <property type="evidence" value="ECO:0007669"/>
    <property type="project" value="UniProtKB-SubCell"/>
</dbReference>
<dbReference type="SFLD" id="SFLDG01058">
    <property type="entry name" value="lipoyl_synthase_like"/>
    <property type="match status" value="1"/>
</dbReference>
<evidence type="ECO:0000313" key="11">
    <source>
        <dbReference type="EMBL" id="WET43595.1"/>
    </source>
</evidence>
<keyword evidence="3 9" id="KW-0808">Transferase</keyword>
<feature type="binding site" evidence="9">
    <location>
        <position position="292"/>
    </location>
    <ligand>
        <name>[4Fe-4S] cluster</name>
        <dbReference type="ChEBI" id="CHEBI:49883"/>
        <label>1</label>
    </ligand>
</feature>
<feature type="binding site" evidence="9">
    <location>
        <position position="88"/>
    </location>
    <ligand>
        <name>[4Fe-4S] cluster</name>
        <dbReference type="ChEBI" id="CHEBI:49883"/>
        <label>2</label>
        <note>4Fe-4S-S-AdoMet</note>
    </ligand>
</feature>
<accession>A0AB38XUE7</accession>
<dbReference type="GO" id="GO:0016992">
    <property type="term" value="F:lipoate synthase activity"/>
    <property type="evidence" value="ECO:0007669"/>
    <property type="project" value="UniProtKB-UniRule"/>
</dbReference>
<comment type="similarity">
    <text evidence="9">Belongs to the radical SAM superfamily. Lipoyl synthase family.</text>
</comment>
<evidence type="ECO:0000259" key="10">
    <source>
        <dbReference type="PROSITE" id="PS51918"/>
    </source>
</evidence>
<evidence type="ECO:0000256" key="3">
    <source>
        <dbReference type="ARBA" id="ARBA00022679"/>
    </source>
</evidence>
<comment type="function">
    <text evidence="9">Catalyzes the radical-mediated insertion of two sulfur atoms into the C-6 and C-8 positions of the octanoyl moiety bound to the lipoyl domains of lipoate-dependent enzymes, thereby converting the octanoylated domains into lipoylated derivatives.</text>
</comment>
<reference evidence="11" key="1">
    <citation type="submission" date="2023-03" db="EMBL/GenBank/DDBJ databases">
        <title>Corynebacterium amycolatum SB-1.</title>
        <authorList>
            <person name="Jo H."/>
        </authorList>
    </citation>
    <scope>NUCLEOTIDE SEQUENCE</scope>
    <source>
        <strain evidence="11">SB-1</strain>
    </source>
</reference>
<dbReference type="PROSITE" id="PS51918">
    <property type="entry name" value="RADICAL_SAM"/>
    <property type="match status" value="1"/>
</dbReference>
<dbReference type="PIRSF" id="PIRSF005963">
    <property type="entry name" value="Lipoyl_synth"/>
    <property type="match status" value="1"/>
</dbReference>
<evidence type="ECO:0000256" key="4">
    <source>
        <dbReference type="ARBA" id="ARBA00022691"/>
    </source>
</evidence>
<dbReference type="EC" id="2.8.1.8" evidence="9"/>
<name>A0AB38XUE7_CORAY</name>
<dbReference type="NCBIfam" id="NF009544">
    <property type="entry name" value="PRK12928.1"/>
    <property type="match status" value="1"/>
</dbReference>
<dbReference type="Proteomes" id="UP001220238">
    <property type="component" value="Chromosome"/>
</dbReference>
<dbReference type="Pfam" id="PF04055">
    <property type="entry name" value="Radical_SAM"/>
    <property type="match status" value="1"/>
</dbReference>
<dbReference type="SFLD" id="SFLDS00029">
    <property type="entry name" value="Radical_SAM"/>
    <property type="match status" value="1"/>
</dbReference>
<dbReference type="SFLD" id="SFLDF00271">
    <property type="entry name" value="lipoyl_synthase"/>
    <property type="match status" value="1"/>
</dbReference>
<dbReference type="GO" id="GO:0009249">
    <property type="term" value="P:protein lipoylation"/>
    <property type="evidence" value="ECO:0007669"/>
    <property type="project" value="UniProtKB-UniRule"/>
</dbReference>
<dbReference type="GO" id="GO:0051539">
    <property type="term" value="F:4 iron, 4 sulfur cluster binding"/>
    <property type="evidence" value="ECO:0007669"/>
    <property type="project" value="UniProtKB-UniRule"/>
</dbReference>
<dbReference type="InterPro" id="IPR058240">
    <property type="entry name" value="rSAM_sf"/>
</dbReference>
<comment type="catalytic activity">
    <reaction evidence="8 9">
        <text>[[Fe-S] cluster scaffold protein carrying a second [4Fe-4S](2+) cluster] + N(6)-octanoyl-L-lysyl-[protein] + 2 oxidized [2Fe-2S]-[ferredoxin] + 2 S-adenosyl-L-methionine + 4 H(+) = [[Fe-S] cluster scaffold protein] + N(6)-[(R)-dihydrolipoyl]-L-lysyl-[protein] + 4 Fe(3+) + 2 hydrogen sulfide + 2 5'-deoxyadenosine + 2 L-methionine + 2 reduced [2Fe-2S]-[ferredoxin]</text>
        <dbReference type="Rhea" id="RHEA:16585"/>
        <dbReference type="Rhea" id="RHEA-COMP:9928"/>
        <dbReference type="Rhea" id="RHEA-COMP:10000"/>
        <dbReference type="Rhea" id="RHEA-COMP:10001"/>
        <dbReference type="Rhea" id="RHEA-COMP:10475"/>
        <dbReference type="Rhea" id="RHEA-COMP:14568"/>
        <dbReference type="Rhea" id="RHEA-COMP:14569"/>
        <dbReference type="ChEBI" id="CHEBI:15378"/>
        <dbReference type="ChEBI" id="CHEBI:17319"/>
        <dbReference type="ChEBI" id="CHEBI:29034"/>
        <dbReference type="ChEBI" id="CHEBI:29919"/>
        <dbReference type="ChEBI" id="CHEBI:33722"/>
        <dbReference type="ChEBI" id="CHEBI:33737"/>
        <dbReference type="ChEBI" id="CHEBI:33738"/>
        <dbReference type="ChEBI" id="CHEBI:57844"/>
        <dbReference type="ChEBI" id="CHEBI:59789"/>
        <dbReference type="ChEBI" id="CHEBI:78809"/>
        <dbReference type="ChEBI" id="CHEBI:83100"/>
        <dbReference type="EC" id="2.8.1.8"/>
    </reaction>
</comment>
<dbReference type="SUPFAM" id="SSF102114">
    <property type="entry name" value="Radical SAM enzymes"/>
    <property type="match status" value="1"/>
</dbReference>
<comment type="pathway">
    <text evidence="9">Protein modification; protein lipoylation via endogenous pathway; protein N(6)-(lipoyl)lysine from octanoyl-[acyl-carrier-protein]: step 2/2.</text>
</comment>
<dbReference type="InterPro" id="IPR013785">
    <property type="entry name" value="Aldolase_TIM"/>
</dbReference>
<evidence type="ECO:0000256" key="1">
    <source>
        <dbReference type="ARBA" id="ARBA00022485"/>
    </source>
</evidence>
<protein>
    <recommendedName>
        <fullName evidence="9">Lipoyl synthase</fullName>
        <ecNumber evidence="9">2.8.1.8</ecNumber>
    </recommendedName>
    <alternativeName>
        <fullName evidence="9">Lip-syn</fullName>
        <shortName evidence="9">LS</shortName>
    </alternativeName>
    <alternativeName>
        <fullName evidence="9">Lipoate synthase</fullName>
    </alternativeName>
    <alternativeName>
        <fullName evidence="9">Lipoic acid synthase</fullName>
    </alternativeName>
    <alternativeName>
        <fullName evidence="9">Sulfur insertion protein LipA</fullName>
    </alternativeName>
</protein>
<comment type="cofactor">
    <cofactor evidence="9">
        <name>[4Fe-4S] cluster</name>
        <dbReference type="ChEBI" id="CHEBI:49883"/>
    </cofactor>
    <text evidence="9">Binds 2 [4Fe-4S] clusters per subunit. One cluster is coordinated with 3 cysteines and an exchangeable S-adenosyl-L-methionine.</text>
</comment>
<feature type="binding site" evidence="9">
    <location>
        <position position="60"/>
    </location>
    <ligand>
        <name>[4Fe-4S] cluster</name>
        <dbReference type="ChEBI" id="CHEBI:49883"/>
        <label>1</label>
    </ligand>
</feature>
<dbReference type="SMART" id="SM00729">
    <property type="entry name" value="Elp3"/>
    <property type="match status" value="1"/>
</dbReference>
<dbReference type="EMBL" id="CP120206">
    <property type="protein sequence ID" value="WET43595.1"/>
    <property type="molecule type" value="Genomic_DNA"/>
</dbReference>
<dbReference type="InterPro" id="IPR003698">
    <property type="entry name" value="Lipoyl_synth"/>
</dbReference>
<sequence length="352" mass="39314">MTVKPEGRKLLRVEARNAETPIENKPRWIRNQVRPGPSYKDMKSRVSGASLHTVCQEAGCPNIHECWEDREATFLIGGDKCTRRCDFCQINSAKPDPLDKDEPRRVAESVREMDLRYATITGVARDDLPDGASWLYAETCRQIHELNPNTGVELLVDDFRGDESAAQQVFDAKPEVFAHNLETVPRIFKRIRPAFRYERSLELITRAREAGLVTKSNLILGMGETYDEIISAMEDLHGAGCDILTITQYLRPTPLHHPIDRWVKPEEFVKLSKAAEEMGFAGVMSGPLVRSSYRAGRLYARALAHRGQELPEHLSALADDGGSDLALQEASTLLDRYGASEDTPVTSAIPAS</sequence>
<dbReference type="RefSeq" id="WP_038625894.1">
    <property type="nucleotide sequence ID" value="NZ_CP046975.1"/>
</dbReference>
<dbReference type="InterPro" id="IPR007197">
    <property type="entry name" value="rSAM"/>
</dbReference>
<dbReference type="GeneID" id="92768643"/>
<dbReference type="NCBIfam" id="NF004019">
    <property type="entry name" value="PRK05481.1"/>
    <property type="match status" value="1"/>
</dbReference>
<dbReference type="HAMAP" id="MF_00206">
    <property type="entry name" value="Lipoyl_synth"/>
    <property type="match status" value="1"/>
</dbReference>
<keyword evidence="7 9" id="KW-0411">Iron-sulfur</keyword>
<keyword evidence="2 9" id="KW-0963">Cytoplasm</keyword>
<evidence type="ECO:0000256" key="8">
    <source>
        <dbReference type="ARBA" id="ARBA00047326"/>
    </source>
</evidence>
<evidence type="ECO:0000256" key="7">
    <source>
        <dbReference type="ARBA" id="ARBA00023014"/>
    </source>
</evidence>
<keyword evidence="5 9" id="KW-0479">Metal-binding</keyword>
<dbReference type="CDD" id="cd01335">
    <property type="entry name" value="Radical_SAM"/>
    <property type="match status" value="1"/>
</dbReference>
<feature type="domain" description="Radical SAM core" evidence="10">
    <location>
        <begin position="67"/>
        <end position="281"/>
    </location>
</feature>
<evidence type="ECO:0000256" key="2">
    <source>
        <dbReference type="ARBA" id="ARBA00022490"/>
    </source>
</evidence>
<dbReference type="Gene3D" id="3.20.20.70">
    <property type="entry name" value="Aldolase class I"/>
    <property type="match status" value="1"/>
</dbReference>
<dbReference type="AlphaFoldDB" id="A0AB38XUE7"/>
<evidence type="ECO:0000256" key="9">
    <source>
        <dbReference type="HAMAP-Rule" id="MF_00206"/>
    </source>
</evidence>
<evidence type="ECO:0000256" key="6">
    <source>
        <dbReference type="ARBA" id="ARBA00023004"/>
    </source>
</evidence>